<evidence type="ECO:0000313" key="7">
    <source>
        <dbReference type="EMBL" id="NMM62736.1"/>
    </source>
</evidence>
<dbReference type="Gene3D" id="1.10.150.130">
    <property type="match status" value="1"/>
</dbReference>
<gene>
    <name evidence="7" type="ORF">HBE96_08510</name>
</gene>
<proteinExistence type="inferred from homology"/>
<dbReference type="CDD" id="cd01189">
    <property type="entry name" value="INT_ICEBs1_C_like"/>
    <property type="match status" value="1"/>
</dbReference>
<dbReference type="SUPFAM" id="SSF56349">
    <property type="entry name" value="DNA breaking-rejoining enzymes"/>
    <property type="match status" value="1"/>
</dbReference>
<name>A0A7Y0EG19_9CLOT</name>
<keyword evidence="4" id="KW-0238">DNA-binding</keyword>
<dbReference type="EMBL" id="JABBNI010000014">
    <property type="protein sequence ID" value="NMM62736.1"/>
    <property type="molecule type" value="Genomic_DNA"/>
</dbReference>
<dbReference type="GO" id="GO:0003677">
    <property type="term" value="F:DNA binding"/>
    <property type="evidence" value="ECO:0007669"/>
    <property type="project" value="UniProtKB-KW"/>
</dbReference>
<dbReference type="Pfam" id="PF00589">
    <property type="entry name" value="Phage_integrase"/>
    <property type="match status" value="1"/>
</dbReference>
<keyword evidence="5" id="KW-0233">DNA recombination</keyword>
<dbReference type="InterPro" id="IPR011010">
    <property type="entry name" value="DNA_brk_join_enz"/>
</dbReference>
<accession>A0A7Y0EG19</accession>
<evidence type="ECO:0000256" key="2">
    <source>
        <dbReference type="ARBA" id="ARBA00008857"/>
    </source>
</evidence>
<dbReference type="InterPro" id="IPR050090">
    <property type="entry name" value="Tyrosine_recombinase_XerCD"/>
</dbReference>
<dbReference type="InterPro" id="IPR013762">
    <property type="entry name" value="Integrase-like_cat_sf"/>
</dbReference>
<dbReference type="InterPro" id="IPR004107">
    <property type="entry name" value="Integrase_SAM-like_N"/>
</dbReference>
<evidence type="ECO:0000313" key="8">
    <source>
        <dbReference type="Proteomes" id="UP000537131"/>
    </source>
</evidence>
<comment type="caution">
    <text evidence="7">The sequence shown here is derived from an EMBL/GenBank/DDBJ whole genome shotgun (WGS) entry which is preliminary data.</text>
</comment>
<dbReference type="Proteomes" id="UP000537131">
    <property type="component" value="Unassembled WGS sequence"/>
</dbReference>
<comment type="similarity">
    <text evidence="2">Belongs to the 'phage' integrase family.</text>
</comment>
<dbReference type="GO" id="GO:0015074">
    <property type="term" value="P:DNA integration"/>
    <property type="evidence" value="ECO:0007669"/>
    <property type="project" value="UniProtKB-KW"/>
</dbReference>
<evidence type="ECO:0000256" key="3">
    <source>
        <dbReference type="ARBA" id="ARBA00022908"/>
    </source>
</evidence>
<dbReference type="RefSeq" id="WP_169297335.1">
    <property type="nucleotide sequence ID" value="NZ_JABBNI010000014.1"/>
</dbReference>
<feature type="domain" description="Tyr recombinase" evidence="6">
    <location>
        <begin position="200"/>
        <end position="418"/>
    </location>
</feature>
<protein>
    <submittedName>
        <fullName evidence="7">Site-specific integrase</fullName>
    </submittedName>
</protein>
<sequence length="461" mass="53420">MAKVNDTGVYQLEDGSWEYRIVINTKDLKATAKARQDDSGNPFKTKKQAVEARAKKLIELKTPKPPKPIVVKDAKLSEIYEEYMLNGTAQKAKSTIRKQQSMWENHIEKNFGNRYISTITAQELKDYLAKMYAYGDGIESYQGGYSYKYVEGFLKFFYLLYGRAYGHDLIDTDRYTKMVIDKGNRLTMPDRTHEDEEDERNIKSYTMEEIAKIESVFRRGNCYTAFLLGFKLGLRISEVFGLRFSNIDWGNSTVKINRQMGFEDGAICLGPVKTFAAVRTIDLTLPMIEHLFEVDNKQKETREANPDAYRNTEVVLDKDKNGVLLERIVGGDFICRKENGELLTPNSIKYWTRAIKKETGIDFNFHSLRRTHATQMVNLNTPVHELMLRLGHKKFSTTLRFYADENKFTRDKLIENIETIDAAFEKARVYLVEEPKKDAENLAKIQKDLSYLFEETNDEIK</sequence>
<evidence type="ECO:0000256" key="1">
    <source>
        <dbReference type="ARBA" id="ARBA00003283"/>
    </source>
</evidence>
<dbReference type="PANTHER" id="PTHR30349:SF64">
    <property type="entry name" value="PROPHAGE INTEGRASE INTD-RELATED"/>
    <property type="match status" value="1"/>
</dbReference>
<keyword evidence="8" id="KW-1185">Reference proteome</keyword>
<dbReference type="PROSITE" id="PS51898">
    <property type="entry name" value="TYR_RECOMBINASE"/>
    <property type="match status" value="1"/>
</dbReference>
<dbReference type="InterPro" id="IPR010998">
    <property type="entry name" value="Integrase_recombinase_N"/>
</dbReference>
<dbReference type="PANTHER" id="PTHR30349">
    <property type="entry name" value="PHAGE INTEGRASE-RELATED"/>
    <property type="match status" value="1"/>
</dbReference>
<dbReference type="AlphaFoldDB" id="A0A7Y0EG19"/>
<dbReference type="GO" id="GO:0006310">
    <property type="term" value="P:DNA recombination"/>
    <property type="evidence" value="ECO:0007669"/>
    <property type="project" value="UniProtKB-KW"/>
</dbReference>
<dbReference type="Pfam" id="PF14659">
    <property type="entry name" value="Phage_int_SAM_3"/>
    <property type="match status" value="1"/>
</dbReference>
<dbReference type="Gene3D" id="1.10.443.10">
    <property type="entry name" value="Intergrase catalytic core"/>
    <property type="match status" value="1"/>
</dbReference>
<comment type="function">
    <text evidence="1">Site-specific tyrosine recombinase, which acts by catalyzing the cutting and rejoining of the recombining DNA molecules.</text>
</comment>
<dbReference type="InterPro" id="IPR002104">
    <property type="entry name" value="Integrase_catalytic"/>
</dbReference>
<keyword evidence="3" id="KW-0229">DNA integration</keyword>
<reference evidence="7 8" key="1">
    <citation type="submission" date="2020-06" db="EMBL/GenBank/DDBJ databases">
        <title>Complete Genome Sequence of Clostridium muelleri sp. nov. P21T, an Acid-Alcohol Producing Acetogen Isolated from Old Hay.</title>
        <authorList>
            <person name="Duncan K.E."/>
            <person name="Tanner R.S."/>
        </authorList>
    </citation>
    <scope>NUCLEOTIDE SEQUENCE [LARGE SCALE GENOMIC DNA]</scope>
    <source>
        <strain evidence="7 8">P21</strain>
    </source>
</reference>
<evidence type="ECO:0000256" key="5">
    <source>
        <dbReference type="ARBA" id="ARBA00023172"/>
    </source>
</evidence>
<organism evidence="7 8">
    <name type="scientific">Clostridium muellerianum</name>
    <dbReference type="NCBI Taxonomy" id="2716538"/>
    <lineage>
        <taxon>Bacteria</taxon>
        <taxon>Bacillati</taxon>
        <taxon>Bacillota</taxon>
        <taxon>Clostridia</taxon>
        <taxon>Eubacteriales</taxon>
        <taxon>Clostridiaceae</taxon>
        <taxon>Clostridium</taxon>
    </lineage>
</organism>
<evidence type="ECO:0000256" key="4">
    <source>
        <dbReference type="ARBA" id="ARBA00023125"/>
    </source>
</evidence>
<evidence type="ECO:0000259" key="6">
    <source>
        <dbReference type="PROSITE" id="PS51898"/>
    </source>
</evidence>